<sequence length="331" mass="37231">MSFSCLPAYSVRAARYITHGSFPYYTNSFLPLERRTIDLINPSSDALYRDFTFLVRPCMRCTRKMARGARLIMFELGIRQRAMDEEEVVAMFPEDLNFGGDHFTKPTFGYHIDNYPAALNLGAANSPIFLPAVHDGASVEEEVNTLVRHGFLVEQYNALEFYEWSWELSSGSLGGADNIIVLVQAYERKKQDVACQGDLALSPVSAVSIIEAPVVIYARNCNGASDDTIDKQIWVVFSQEWHAVGQRTIVYRLQVSDFVIEPLRVYVAGSGQCGTRCLDSSVVDDVVAWSYEHRRVGSASELENEDPNKSRMVMIHHYVKCAPDKSAKKML</sequence>
<protein>
    <submittedName>
        <fullName evidence="1">Uncharacterized protein</fullName>
    </submittedName>
</protein>
<organism evidence="1 2">
    <name type="scientific">Mycena rosella</name>
    <name type="common">Pink bonnet</name>
    <name type="synonym">Agaricus rosellus</name>
    <dbReference type="NCBI Taxonomy" id="1033263"/>
    <lineage>
        <taxon>Eukaryota</taxon>
        <taxon>Fungi</taxon>
        <taxon>Dikarya</taxon>
        <taxon>Basidiomycota</taxon>
        <taxon>Agaricomycotina</taxon>
        <taxon>Agaricomycetes</taxon>
        <taxon>Agaricomycetidae</taxon>
        <taxon>Agaricales</taxon>
        <taxon>Marasmiineae</taxon>
        <taxon>Mycenaceae</taxon>
        <taxon>Mycena</taxon>
    </lineage>
</organism>
<evidence type="ECO:0000313" key="1">
    <source>
        <dbReference type="EMBL" id="KAJ7688725.1"/>
    </source>
</evidence>
<reference evidence="1" key="1">
    <citation type="submission" date="2023-03" db="EMBL/GenBank/DDBJ databases">
        <title>Massive genome expansion in bonnet fungi (Mycena s.s.) driven by repeated elements and novel gene families across ecological guilds.</title>
        <authorList>
            <consortium name="Lawrence Berkeley National Laboratory"/>
            <person name="Harder C.B."/>
            <person name="Miyauchi S."/>
            <person name="Viragh M."/>
            <person name="Kuo A."/>
            <person name="Thoen E."/>
            <person name="Andreopoulos B."/>
            <person name="Lu D."/>
            <person name="Skrede I."/>
            <person name="Drula E."/>
            <person name="Henrissat B."/>
            <person name="Morin E."/>
            <person name="Kohler A."/>
            <person name="Barry K."/>
            <person name="LaButti K."/>
            <person name="Morin E."/>
            <person name="Salamov A."/>
            <person name="Lipzen A."/>
            <person name="Mereny Z."/>
            <person name="Hegedus B."/>
            <person name="Baldrian P."/>
            <person name="Stursova M."/>
            <person name="Weitz H."/>
            <person name="Taylor A."/>
            <person name="Grigoriev I.V."/>
            <person name="Nagy L.G."/>
            <person name="Martin F."/>
            <person name="Kauserud H."/>
        </authorList>
    </citation>
    <scope>NUCLEOTIDE SEQUENCE</scope>
    <source>
        <strain evidence="1">CBHHK067</strain>
    </source>
</reference>
<gene>
    <name evidence="1" type="ORF">B0H17DRAFT_1135482</name>
</gene>
<dbReference type="Proteomes" id="UP001221757">
    <property type="component" value="Unassembled WGS sequence"/>
</dbReference>
<name>A0AAD7GCX5_MYCRO</name>
<keyword evidence="2" id="KW-1185">Reference proteome</keyword>
<dbReference type="EMBL" id="JARKIE010000077">
    <property type="protein sequence ID" value="KAJ7688725.1"/>
    <property type="molecule type" value="Genomic_DNA"/>
</dbReference>
<accession>A0AAD7GCX5</accession>
<proteinExistence type="predicted"/>
<comment type="caution">
    <text evidence="1">The sequence shown here is derived from an EMBL/GenBank/DDBJ whole genome shotgun (WGS) entry which is preliminary data.</text>
</comment>
<evidence type="ECO:0000313" key="2">
    <source>
        <dbReference type="Proteomes" id="UP001221757"/>
    </source>
</evidence>
<dbReference type="AlphaFoldDB" id="A0AAD7GCX5"/>